<protein>
    <submittedName>
        <fullName evidence="1">16177_t:CDS:1</fullName>
    </submittedName>
</protein>
<feature type="non-terminal residue" evidence="1">
    <location>
        <position position="215"/>
    </location>
</feature>
<reference evidence="1" key="1">
    <citation type="submission" date="2021-06" db="EMBL/GenBank/DDBJ databases">
        <authorList>
            <person name="Kallberg Y."/>
            <person name="Tangrot J."/>
            <person name="Rosling A."/>
        </authorList>
    </citation>
    <scope>NUCLEOTIDE SEQUENCE</scope>
    <source>
        <strain evidence="1">CL356</strain>
    </source>
</reference>
<evidence type="ECO:0000313" key="1">
    <source>
        <dbReference type="EMBL" id="CAG8696135.1"/>
    </source>
</evidence>
<dbReference type="Proteomes" id="UP000789525">
    <property type="component" value="Unassembled WGS sequence"/>
</dbReference>
<proteinExistence type="predicted"/>
<organism evidence="1 2">
    <name type="scientific">Acaulospora colombiana</name>
    <dbReference type="NCBI Taxonomy" id="27376"/>
    <lineage>
        <taxon>Eukaryota</taxon>
        <taxon>Fungi</taxon>
        <taxon>Fungi incertae sedis</taxon>
        <taxon>Mucoromycota</taxon>
        <taxon>Glomeromycotina</taxon>
        <taxon>Glomeromycetes</taxon>
        <taxon>Diversisporales</taxon>
        <taxon>Acaulosporaceae</taxon>
        <taxon>Acaulospora</taxon>
    </lineage>
</organism>
<accession>A0ACA9P894</accession>
<comment type="caution">
    <text evidence="1">The sequence shown here is derived from an EMBL/GenBank/DDBJ whole genome shotgun (WGS) entry which is preliminary data.</text>
</comment>
<keyword evidence="2" id="KW-1185">Reference proteome</keyword>
<sequence length="215" mass="23612">MAKMTSKLFPTPRRATGRVIIHPITGEILDHGLVLWFPGPGSYTGEDVVEFQIHGGTSVIRGVLDALGSIDGFRHAEQGEFTHRAFDNDKLDLTEIEGLADLLNAETEAQRRQALRQAKGSLRNMCDSWRQQLIENLALVEAVIDFGEDENIEEGVLEQVQRQAAIVSPIPGTTRDVIETFLNIGGYPIVIGDTAGLRQSGDAIEMEGIARAKHR</sequence>
<evidence type="ECO:0000313" key="2">
    <source>
        <dbReference type="Proteomes" id="UP000789525"/>
    </source>
</evidence>
<dbReference type="EMBL" id="CAJVPT010030995">
    <property type="protein sequence ID" value="CAG8696135.1"/>
    <property type="molecule type" value="Genomic_DNA"/>
</dbReference>
<name>A0ACA9P894_9GLOM</name>
<gene>
    <name evidence="1" type="ORF">ACOLOM_LOCUS10035</name>
</gene>